<gene>
    <name evidence="9" type="ORF">RMAR1173_LOCUS13143</name>
</gene>
<dbReference type="InterPro" id="IPR017905">
    <property type="entry name" value="ERV/ALR_sulphydryl_oxidase"/>
</dbReference>
<protein>
    <recommendedName>
        <fullName evidence="6">Sulfhydryl oxidase</fullName>
        <ecNumber evidence="6">1.8.3.2</ecNumber>
    </recommendedName>
</protein>
<keyword evidence="3 6" id="KW-0274">FAD</keyword>
<dbReference type="InterPro" id="IPR039799">
    <property type="entry name" value="ALR/ERV"/>
</dbReference>
<evidence type="ECO:0000256" key="7">
    <source>
        <dbReference type="SAM" id="MobiDB-lite"/>
    </source>
</evidence>
<dbReference type="EC" id="1.8.3.2" evidence="6"/>
<reference evidence="9" key="1">
    <citation type="submission" date="2021-01" db="EMBL/GenBank/DDBJ databases">
        <authorList>
            <person name="Corre E."/>
            <person name="Pelletier E."/>
            <person name="Niang G."/>
            <person name="Scheremetjew M."/>
            <person name="Finn R."/>
            <person name="Kale V."/>
            <person name="Holt S."/>
            <person name="Cochrane G."/>
            <person name="Meng A."/>
            <person name="Brown T."/>
            <person name="Cohen L."/>
        </authorList>
    </citation>
    <scope>NUCLEOTIDE SEQUENCE</scope>
    <source>
        <strain evidence="9">CCMP1243</strain>
    </source>
</reference>
<proteinExistence type="predicted"/>
<name>A0A7S2SBP5_9STRA</name>
<organism evidence="9">
    <name type="scientific">Rhizochromulina marina</name>
    <dbReference type="NCBI Taxonomy" id="1034831"/>
    <lineage>
        <taxon>Eukaryota</taxon>
        <taxon>Sar</taxon>
        <taxon>Stramenopiles</taxon>
        <taxon>Ochrophyta</taxon>
        <taxon>Dictyochophyceae</taxon>
        <taxon>Rhizochromulinales</taxon>
        <taxon>Rhizochromulina</taxon>
    </lineage>
</organism>
<evidence type="ECO:0000256" key="3">
    <source>
        <dbReference type="ARBA" id="ARBA00022827"/>
    </source>
</evidence>
<dbReference type="Gene3D" id="1.20.120.310">
    <property type="entry name" value="ERV/ALR sulfhydryl oxidase domain"/>
    <property type="match status" value="1"/>
</dbReference>
<dbReference type="Pfam" id="PF04777">
    <property type="entry name" value="Evr1_Alr"/>
    <property type="match status" value="1"/>
</dbReference>
<keyword evidence="2 6" id="KW-0285">Flavoprotein</keyword>
<dbReference type="PROSITE" id="PS51324">
    <property type="entry name" value="ERV_ALR"/>
    <property type="match status" value="1"/>
</dbReference>
<keyword evidence="4 6" id="KW-0560">Oxidoreductase</keyword>
<feature type="compositionally biased region" description="Low complexity" evidence="7">
    <location>
        <begin position="1"/>
        <end position="13"/>
    </location>
</feature>
<comment type="cofactor">
    <cofactor evidence="1 6">
        <name>FAD</name>
        <dbReference type="ChEBI" id="CHEBI:57692"/>
    </cofactor>
</comment>
<evidence type="ECO:0000256" key="1">
    <source>
        <dbReference type="ARBA" id="ARBA00001974"/>
    </source>
</evidence>
<keyword evidence="5" id="KW-1015">Disulfide bond</keyword>
<dbReference type="SUPFAM" id="SSF69000">
    <property type="entry name" value="FAD-dependent thiol oxidase"/>
    <property type="match status" value="1"/>
</dbReference>
<dbReference type="EMBL" id="HBHJ01019848">
    <property type="protein sequence ID" value="CAD9695408.1"/>
    <property type="molecule type" value="Transcribed_RNA"/>
</dbReference>
<sequence>MSSQARRSGAAAALEEDCERPSCQTMKSLFKDALKANRSGGKVPATPVECPLRSEELGRSTWGFLHSAAAWYPEQPSDSEKQAARNLVSSIAALYPCSYCAADFRVDTAQSPPRVNSRTEFAAWLCEQHNKVNAKLGKPIFDCALNSLDKRWRIGPDECNGSGNGTAEGHQ</sequence>
<accession>A0A7S2SBP5</accession>
<evidence type="ECO:0000259" key="8">
    <source>
        <dbReference type="PROSITE" id="PS51324"/>
    </source>
</evidence>
<evidence type="ECO:0000256" key="4">
    <source>
        <dbReference type="ARBA" id="ARBA00023002"/>
    </source>
</evidence>
<dbReference type="InterPro" id="IPR036774">
    <property type="entry name" value="ERV/ALR_sulphydryl_oxid_sf"/>
</dbReference>
<dbReference type="FunFam" id="1.20.120.310:FF:000002">
    <property type="entry name" value="Sulfhydryl oxidase"/>
    <property type="match status" value="1"/>
</dbReference>
<feature type="domain" description="ERV/ALR sulfhydryl oxidase" evidence="8">
    <location>
        <begin position="50"/>
        <end position="152"/>
    </location>
</feature>
<evidence type="ECO:0000256" key="2">
    <source>
        <dbReference type="ARBA" id="ARBA00022630"/>
    </source>
</evidence>
<evidence type="ECO:0000256" key="5">
    <source>
        <dbReference type="ARBA" id="ARBA00023157"/>
    </source>
</evidence>
<dbReference type="GO" id="GO:0050660">
    <property type="term" value="F:flavin adenine dinucleotide binding"/>
    <property type="evidence" value="ECO:0007669"/>
    <property type="project" value="TreeGrafter"/>
</dbReference>
<dbReference type="PANTHER" id="PTHR12645">
    <property type="entry name" value="ALR/ERV"/>
    <property type="match status" value="1"/>
</dbReference>
<evidence type="ECO:0000313" key="9">
    <source>
        <dbReference type="EMBL" id="CAD9695408.1"/>
    </source>
</evidence>
<evidence type="ECO:0000256" key="6">
    <source>
        <dbReference type="RuleBase" id="RU371123"/>
    </source>
</evidence>
<dbReference type="GO" id="GO:0005739">
    <property type="term" value="C:mitochondrion"/>
    <property type="evidence" value="ECO:0007669"/>
    <property type="project" value="TreeGrafter"/>
</dbReference>
<feature type="region of interest" description="Disordered" evidence="7">
    <location>
        <begin position="1"/>
        <end position="21"/>
    </location>
</feature>
<dbReference type="GO" id="GO:0016971">
    <property type="term" value="F:flavin-dependent sulfhydryl oxidase activity"/>
    <property type="evidence" value="ECO:0007669"/>
    <property type="project" value="InterPro"/>
</dbReference>
<comment type="catalytic activity">
    <reaction evidence="6">
        <text>2 R'C(R)SH + O2 = R'C(R)S-S(R)CR' + H2O2</text>
        <dbReference type="Rhea" id="RHEA:17357"/>
        <dbReference type="ChEBI" id="CHEBI:15379"/>
        <dbReference type="ChEBI" id="CHEBI:16240"/>
        <dbReference type="ChEBI" id="CHEBI:16520"/>
        <dbReference type="ChEBI" id="CHEBI:17412"/>
        <dbReference type="EC" id="1.8.3.2"/>
    </reaction>
</comment>
<dbReference type="PANTHER" id="PTHR12645:SF0">
    <property type="entry name" value="FAD-LINKED SULFHYDRYL OXIDASE ALR"/>
    <property type="match status" value="1"/>
</dbReference>
<dbReference type="AlphaFoldDB" id="A0A7S2SBP5"/>